<feature type="signal peptide" evidence="3">
    <location>
        <begin position="1"/>
        <end position="23"/>
    </location>
</feature>
<protein>
    <submittedName>
        <fullName evidence="4">Ni/Co efflux regulator RcnB</fullName>
    </submittedName>
</protein>
<keyword evidence="2" id="KW-1133">Transmembrane helix</keyword>
<comment type="caution">
    <text evidence="4">The sequence shown here is derived from an EMBL/GenBank/DDBJ whole genome shotgun (WGS) entry which is preliminary data.</text>
</comment>
<evidence type="ECO:0000313" key="4">
    <source>
        <dbReference type="EMBL" id="RZS78244.1"/>
    </source>
</evidence>
<organism evidence="4 5">
    <name type="scientific">Pigmentiphaga kullae</name>
    <dbReference type="NCBI Taxonomy" id="151784"/>
    <lineage>
        <taxon>Bacteria</taxon>
        <taxon>Pseudomonadati</taxon>
        <taxon>Pseudomonadota</taxon>
        <taxon>Betaproteobacteria</taxon>
        <taxon>Burkholderiales</taxon>
        <taxon>Alcaligenaceae</taxon>
        <taxon>Pigmentiphaga</taxon>
    </lineage>
</organism>
<name>A0A4Q7N8F5_9BURK</name>
<evidence type="ECO:0000256" key="3">
    <source>
        <dbReference type="SAM" id="SignalP"/>
    </source>
</evidence>
<feature type="chain" id="PRO_5020456621" evidence="3">
    <location>
        <begin position="24"/>
        <end position="142"/>
    </location>
</feature>
<accession>A0A4Q7N8F5</accession>
<feature type="transmembrane region" description="Helical" evidence="2">
    <location>
        <begin position="118"/>
        <end position="140"/>
    </location>
</feature>
<evidence type="ECO:0000313" key="5">
    <source>
        <dbReference type="Proteomes" id="UP000292445"/>
    </source>
</evidence>
<sequence length="142" mass="16587">MIKKTLVIAMACAGLALGTAAQAKGDRWERGHGHGHYDKHDRGDHRRWDDRRRDRDYRHGYRDGYRDAPRVVHRGWAPPPPHRWARGDRLPNYHRGGYYVVNDWHSHRLYRPQPGYQWVRMGSEYLLVAIASGVIASIILNN</sequence>
<reference evidence="4 5" key="1">
    <citation type="submission" date="2019-02" db="EMBL/GenBank/DDBJ databases">
        <title>Genomic Encyclopedia of Type Strains, Phase IV (KMG-IV): sequencing the most valuable type-strain genomes for metagenomic binning, comparative biology and taxonomic classification.</title>
        <authorList>
            <person name="Goeker M."/>
        </authorList>
    </citation>
    <scope>NUCLEOTIDE SEQUENCE [LARGE SCALE GENOMIC DNA]</scope>
    <source>
        <strain evidence="4 5">K24</strain>
    </source>
</reference>
<keyword evidence="2" id="KW-0812">Transmembrane</keyword>
<evidence type="ECO:0000256" key="1">
    <source>
        <dbReference type="SAM" id="MobiDB-lite"/>
    </source>
</evidence>
<proteinExistence type="predicted"/>
<keyword evidence="2" id="KW-0472">Membrane</keyword>
<keyword evidence="3" id="KW-0732">Signal</keyword>
<gene>
    <name evidence="4" type="ORF">EV675_4888</name>
</gene>
<dbReference type="InterPro" id="IPR024572">
    <property type="entry name" value="RcnB"/>
</dbReference>
<evidence type="ECO:0000256" key="2">
    <source>
        <dbReference type="SAM" id="Phobius"/>
    </source>
</evidence>
<dbReference type="Pfam" id="PF11776">
    <property type="entry name" value="RcnB"/>
    <property type="match status" value="1"/>
</dbReference>
<dbReference type="EMBL" id="SGXC01000003">
    <property type="protein sequence ID" value="RZS78244.1"/>
    <property type="molecule type" value="Genomic_DNA"/>
</dbReference>
<dbReference type="OrthoDB" id="6687316at2"/>
<dbReference type="Gene3D" id="3.10.450.160">
    <property type="entry name" value="inner membrane protein cigr"/>
    <property type="match status" value="1"/>
</dbReference>
<dbReference type="RefSeq" id="WP_130360871.1">
    <property type="nucleotide sequence ID" value="NZ_SGXC01000003.1"/>
</dbReference>
<dbReference type="AlphaFoldDB" id="A0A4Q7N8F5"/>
<dbReference type="Proteomes" id="UP000292445">
    <property type="component" value="Unassembled WGS sequence"/>
</dbReference>
<feature type="region of interest" description="Disordered" evidence="1">
    <location>
        <begin position="27"/>
        <end position="47"/>
    </location>
</feature>
<keyword evidence="5" id="KW-1185">Reference proteome</keyword>